<name>A0A3B0XKF5_9ZZZZ</name>
<feature type="domain" description="FHA" evidence="1">
    <location>
        <begin position="12"/>
        <end position="68"/>
    </location>
</feature>
<dbReference type="AlphaFoldDB" id="A0A3B0XKF5"/>
<gene>
    <name evidence="2" type="ORF">MNBD_GAMMA07-468</name>
</gene>
<dbReference type="Pfam" id="PF00498">
    <property type="entry name" value="FHA"/>
    <property type="match status" value="1"/>
</dbReference>
<sequence length="106" mass="11839">MLSDVEIKMGQFTVGRAADNSLQLDDKLVSAHHALFSIKRSELMESIFDITVEDTNSTNGVFVDGKKIKHIRLKHNDKVSIGHHSFIIYDASADSSSQTEFFIPES</sequence>
<dbReference type="SUPFAM" id="SSF49879">
    <property type="entry name" value="SMAD/FHA domain"/>
    <property type="match status" value="1"/>
</dbReference>
<dbReference type="InterPro" id="IPR000253">
    <property type="entry name" value="FHA_dom"/>
</dbReference>
<dbReference type="PROSITE" id="PS50006">
    <property type="entry name" value="FHA_DOMAIN"/>
    <property type="match status" value="1"/>
</dbReference>
<evidence type="ECO:0000259" key="1">
    <source>
        <dbReference type="PROSITE" id="PS50006"/>
    </source>
</evidence>
<dbReference type="SMART" id="SM00240">
    <property type="entry name" value="FHA"/>
    <property type="match status" value="1"/>
</dbReference>
<accession>A0A3B0XKF5</accession>
<dbReference type="EMBL" id="UOFF01000289">
    <property type="protein sequence ID" value="VAW56846.1"/>
    <property type="molecule type" value="Genomic_DNA"/>
</dbReference>
<evidence type="ECO:0000313" key="2">
    <source>
        <dbReference type="EMBL" id="VAW56846.1"/>
    </source>
</evidence>
<dbReference type="CDD" id="cd00060">
    <property type="entry name" value="FHA"/>
    <property type="match status" value="1"/>
</dbReference>
<protein>
    <recommendedName>
        <fullName evidence="1">FHA domain-containing protein</fullName>
    </recommendedName>
</protein>
<dbReference type="InterPro" id="IPR008984">
    <property type="entry name" value="SMAD_FHA_dom_sf"/>
</dbReference>
<dbReference type="Gene3D" id="2.60.200.20">
    <property type="match status" value="1"/>
</dbReference>
<proteinExistence type="predicted"/>
<reference evidence="2" key="1">
    <citation type="submission" date="2018-06" db="EMBL/GenBank/DDBJ databases">
        <authorList>
            <person name="Zhirakovskaya E."/>
        </authorList>
    </citation>
    <scope>NUCLEOTIDE SEQUENCE</scope>
</reference>
<organism evidence="2">
    <name type="scientific">hydrothermal vent metagenome</name>
    <dbReference type="NCBI Taxonomy" id="652676"/>
    <lineage>
        <taxon>unclassified sequences</taxon>
        <taxon>metagenomes</taxon>
        <taxon>ecological metagenomes</taxon>
    </lineage>
</organism>